<dbReference type="PANTHER" id="PTHR43861">
    <property type="entry name" value="TRANS-ACONITATE 2-METHYLTRANSFERASE-RELATED"/>
    <property type="match status" value="1"/>
</dbReference>
<dbReference type="GO" id="GO:0008168">
    <property type="term" value="F:methyltransferase activity"/>
    <property type="evidence" value="ECO:0007669"/>
    <property type="project" value="UniProtKB-KW"/>
</dbReference>
<evidence type="ECO:0000259" key="1">
    <source>
        <dbReference type="Pfam" id="PF08241"/>
    </source>
</evidence>
<dbReference type="EMBL" id="JAFFZN010000006">
    <property type="protein sequence ID" value="MBO8185743.1"/>
    <property type="molecule type" value="Genomic_DNA"/>
</dbReference>
<gene>
    <name evidence="2" type="ORF">JW592_09740</name>
</gene>
<accession>A0ABS3WRI9</accession>
<reference evidence="2 3" key="1">
    <citation type="submission" date="2021-02" db="EMBL/GenBank/DDBJ databases">
        <title>Streptomyces spirodelae sp. nov., isolated from duckweed.</title>
        <authorList>
            <person name="Saimee Y."/>
            <person name="Duangmal K."/>
        </authorList>
    </citation>
    <scope>NUCLEOTIDE SEQUENCE [LARGE SCALE GENOMIC DNA]</scope>
    <source>
        <strain evidence="2 3">DW4-2</strain>
    </source>
</reference>
<dbReference type="RefSeq" id="WP_209264538.1">
    <property type="nucleotide sequence ID" value="NZ_JAFFZN010000006.1"/>
</dbReference>
<keyword evidence="2" id="KW-0808">Transferase</keyword>
<feature type="domain" description="Methyltransferase type 11" evidence="1">
    <location>
        <begin position="57"/>
        <end position="149"/>
    </location>
</feature>
<dbReference type="Pfam" id="PF08241">
    <property type="entry name" value="Methyltransf_11"/>
    <property type="match status" value="1"/>
</dbReference>
<comment type="caution">
    <text evidence="2">The sequence shown here is derived from an EMBL/GenBank/DDBJ whole genome shotgun (WGS) entry which is preliminary data.</text>
</comment>
<dbReference type="SUPFAM" id="SSF53335">
    <property type="entry name" value="S-adenosyl-L-methionine-dependent methyltransferases"/>
    <property type="match status" value="1"/>
</dbReference>
<keyword evidence="2" id="KW-0489">Methyltransferase</keyword>
<protein>
    <submittedName>
        <fullName evidence="2">Class I SAM-dependent methyltransferase</fullName>
    </submittedName>
</protein>
<sequence>MLDFSDFDTRGYRTVDVATGYGQWVETYEDTVEDVMDLALLDELTVPRWSGVRRAADLGCGTGRTGTWLRRQGLTGTLDGVDLTPGMLHRARAKGVHDRLLEGDVRATELASGTYDLVISSLIDEHLPDLRPFYQEAWRLAAPGAHCVVIAFHPHFIMASGMPTHFTDSSGEHVAISTHVHLLSDHVTAGLGAGWRLAEMREGVIDERWLERKPKWERFRNHPVSAALVWEREPREG</sequence>
<dbReference type="GO" id="GO:0032259">
    <property type="term" value="P:methylation"/>
    <property type="evidence" value="ECO:0007669"/>
    <property type="project" value="UniProtKB-KW"/>
</dbReference>
<dbReference type="InterPro" id="IPR029063">
    <property type="entry name" value="SAM-dependent_MTases_sf"/>
</dbReference>
<dbReference type="CDD" id="cd02440">
    <property type="entry name" value="AdoMet_MTases"/>
    <property type="match status" value="1"/>
</dbReference>
<dbReference type="InterPro" id="IPR013216">
    <property type="entry name" value="Methyltransf_11"/>
</dbReference>
<dbReference type="Proteomes" id="UP001518976">
    <property type="component" value="Unassembled WGS sequence"/>
</dbReference>
<keyword evidence="3" id="KW-1185">Reference proteome</keyword>
<evidence type="ECO:0000313" key="3">
    <source>
        <dbReference type="Proteomes" id="UP001518976"/>
    </source>
</evidence>
<dbReference type="Gene3D" id="3.40.50.150">
    <property type="entry name" value="Vaccinia Virus protein VP39"/>
    <property type="match status" value="1"/>
</dbReference>
<proteinExistence type="predicted"/>
<organism evidence="2 3">
    <name type="scientific">Streptomyces spirodelae</name>
    <dbReference type="NCBI Taxonomy" id="2812904"/>
    <lineage>
        <taxon>Bacteria</taxon>
        <taxon>Bacillati</taxon>
        <taxon>Actinomycetota</taxon>
        <taxon>Actinomycetes</taxon>
        <taxon>Kitasatosporales</taxon>
        <taxon>Streptomycetaceae</taxon>
        <taxon>Streptomyces</taxon>
    </lineage>
</organism>
<dbReference type="PANTHER" id="PTHR43861:SF1">
    <property type="entry name" value="TRANS-ACONITATE 2-METHYLTRANSFERASE"/>
    <property type="match status" value="1"/>
</dbReference>
<evidence type="ECO:0000313" key="2">
    <source>
        <dbReference type="EMBL" id="MBO8185743.1"/>
    </source>
</evidence>
<name>A0ABS3WRI9_9ACTN</name>